<dbReference type="OMA" id="EAISIHC"/>
<dbReference type="Proteomes" id="UP000001628">
    <property type="component" value="Unassembled WGS sequence"/>
</dbReference>
<sequence length="153" mass="17570">MPNEEAIQLAIKDLRAQKVKNYAATARKHSINKETLCQHYNSLQLMQDETASLHKKQLSNQQEQTLLLYIEKLAAHSFAPTPQIIQNLIAEIIKESIADNSTHFEHYFQLLNEKIEKYNIESSNICNFDKKSFLISIGQVTKQIISVEALKTK</sequence>
<dbReference type="KEGG" id="pbn:PADG_12405"/>
<name>A0A0A0HT55_PARBD</name>
<dbReference type="RefSeq" id="XP_010763481.1">
    <property type="nucleotide sequence ID" value="XM_010765179.1"/>
</dbReference>
<dbReference type="HOGENOM" id="CLU_013929_17_2_1"/>
<reference evidence="1 2" key="1">
    <citation type="journal article" date="2011" name="PLoS Genet.">
        <title>Comparative genomic analysis of human fungal pathogens causing paracoccidioidomycosis.</title>
        <authorList>
            <person name="Desjardins C.A."/>
            <person name="Champion M.D."/>
            <person name="Holder J.W."/>
            <person name="Muszewska A."/>
            <person name="Goldberg J."/>
            <person name="Bailao A.M."/>
            <person name="Brigido M.M."/>
            <person name="Ferreira M.E."/>
            <person name="Garcia A.M."/>
            <person name="Grynberg M."/>
            <person name="Gujja S."/>
            <person name="Heiman D.I."/>
            <person name="Henn M.R."/>
            <person name="Kodira C.D."/>
            <person name="Leon-Narvaez H."/>
            <person name="Longo L.V."/>
            <person name="Ma L.J."/>
            <person name="Malavazi I."/>
            <person name="Matsuo A.L."/>
            <person name="Morais F.V."/>
            <person name="Pereira M."/>
            <person name="Rodriguez-Brito S."/>
            <person name="Sakthikumar S."/>
            <person name="Salem-Izacc S.M."/>
            <person name="Sykes S.M."/>
            <person name="Teixeira M.M."/>
            <person name="Vallejo M.C."/>
            <person name="Walter M.E."/>
            <person name="Yandava C."/>
            <person name="Young S."/>
            <person name="Zeng Q."/>
            <person name="Zucker J."/>
            <person name="Felipe M.S."/>
            <person name="Goldman G.H."/>
            <person name="Haas B.J."/>
            <person name="McEwen J.G."/>
            <person name="Nino-Vega G."/>
            <person name="Puccia R."/>
            <person name="San-Blas G."/>
            <person name="Soares C.M."/>
            <person name="Birren B.W."/>
            <person name="Cuomo C.A."/>
        </authorList>
    </citation>
    <scope>NUCLEOTIDE SEQUENCE [LARGE SCALE GENOMIC DNA]</scope>
    <source>
        <strain evidence="1 2">Pb18</strain>
    </source>
</reference>
<dbReference type="EMBL" id="KN275970">
    <property type="protein sequence ID" value="KGM91493.1"/>
    <property type="molecule type" value="Genomic_DNA"/>
</dbReference>
<organism evidence="1 2">
    <name type="scientific">Paracoccidioides brasiliensis (strain Pb18)</name>
    <dbReference type="NCBI Taxonomy" id="502780"/>
    <lineage>
        <taxon>Eukaryota</taxon>
        <taxon>Fungi</taxon>
        <taxon>Dikarya</taxon>
        <taxon>Ascomycota</taxon>
        <taxon>Pezizomycotina</taxon>
        <taxon>Eurotiomycetes</taxon>
        <taxon>Eurotiomycetidae</taxon>
        <taxon>Onygenales</taxon>
        <taxon>Ajellomycetaceae</taxon>
        <taxon>Paracoccidioides</taxon>
    </lineage>
</organism>
<accession>A0A0A0HT55</accession>
<evidence type="ECO:0008006" key="3">
    <source>
        <dbReference type="Google" id="ProtNLM"/>
    </source>
</evidence>
<gene>
    <name evidence="1" type="ORF">PADG_12405</name>
</gene>
<keyword evidence="2" id="KW-1185">Reference proteome</keyword>
<proteinExistence type="predicted"/>
<dbReference type="GeneID" id="22588302"/>
<protein>
    <recommendedName>
        <fullName evidence="3">HTH psq-type domain-containing protein</fullName>
    </recommendedName>
</protein>
<evidence type="ECO:0000313" key="1">
    <source>
        <dbReference type="EMBL" id="KGM91493.1"/>
    </source>
</evidence>
<dbReference type="InParanoid" id="A0A0A0HT55"/>
<dbReference type="VEuPathDB" id="FungiDB:PADG_12405"/>
<evidence type="ECO:0000313" key="2">
    <source>
        <dbReference type="Proteomes" id="UP000001628"/>
    </source>
</evidence>
<dbReference type="AlphaFoldDB" id="A0A0A0HT55"/>